<evidence type="ECO:0000313" key="4">
    <source>
        <dbReference type="Proteomes" id="UP000004508"/>
    </source>
</evidence>
<accession>D6TRX2</accession>
<gene>
    <name evidence="3" type="ORF">Krac_7311</name>
</gene>
<evidence type="ECO:0000259" key="2">
    <source>
        <dbReference type="Pfam" id="PF03372"/>
    </source>
</evidence>
<organism evidence="3 4">
    <name type="scientific">Ktedonobacter racemifer DSM 44963</name>
    <dbReference type="NCBI Taxonomy" id="485913"/>
    <lineage>
        <taxon>Bacteria</taxon>
        <taxon>Bacillati</taxon>
        <taxon>Chloroflexota</taxon>
        <taxon>Ktedonobacteria</taxon>
        <taxon>Ktedonobacterales</taxon>
        <taxon>Ktedonobacteraceae</taxon>
        <taxon>Ktedonobacter</taxon>
    </lineage>
</organism>
<dbReference type="GO" id="GO:0004527">
    <property type="term" value="F:exonuclease activity"/>
    <property type="evidence" value="ECO:0007669"/>
    <property type="project" value="UniProtKB-KW"/>
</dbReference>
<keyword evidence="3" id="KW-0540">Nuclease</keyword>
<dbReference type="Gene3D" id="3.60.10.10">
    <property type="entry name" value="Endonuclease/exonuclease/phosphatase"/>
    <property type="match status" value="1"/>
</dbReference>
<dbReference type="GO" id="GO:0004519">
    <property type="term" value="F:endonuclease activity"/>
    <property type="evidence" value="ECO:0007669"/>
    <property type="project" value="UniProtKB-KW"/>
</dbReference>
<dbReference type="AlphaFoldDB" id="D6TRX2"/>
<keyword evidence="1" id="KW-0812">Transmembrane</keyword>
<evidence type="ECO:0000256" key="1">
    <source>
        <dbReference type="SAM" id="Phobius"/>
    </source>
</evidence>
<dbReference type="eggNOG" id="COG3021">
    <property type="taxonomic scope" value="Bacteria"/>
</dbReference>
<keyword evidence="4" id="KW-1185">Reference proteome</keyword>
<feature type="domain" description="Endonuclease/exonuclease/phosphatase" evidence="2">
    <location>
        <begin position="111"/>
        <end position="334"/>
    </location>
</feature>
<evidence type="ECO:0000313" key="3">
    <source>
        <dbReference type="EMBL" id="EFH86045.1"/>
    </source>
</evidence>
<keyword evidence="1" id="KW-0472">Membrane</keyword>
<name>D6TRX2_KTERA</name>
<dbReference type="RefSeq" id="WP_007910019.1">
    <property type="nucleotide sequence ID" value="NZ_ADVG01000002.1"/>
</dbReference>
<proteinExistence type="predicted"/>
<dbReference type="STRING" id="485913.Krac_7311"/>
<feature type="transmembrane region" description="Helical" evidence="1">
    <location>
        <begin position="73"/>
        <end position="91"/>
    </location>
</feature>
<feature type="transmembrane region" description="Helical" evidence="1">
    <location>
        <begin position="45"/>
        <end position="67"/>
    </location>
</feature>
<sequence length="343" mass="38215">MADNWFVHLWQKQRFKVLTIGASLYVLLVLIFLISHAIAPQRVGLLALAGIFAPYLFAPLALLVPFLFLRFTALLRIAFAIGVILFSLCFSPRLGTGSAQSIEGGRTITAMTWNFLGDNTRGGYVRQLINTHHPDLIALQEADWNGIDEAQDILRQYPYHLYGSGEAPPGEVLLSTLPILDHGQVTAPDGSRSVWDIPRILWARLDLGHGQTLLVVNAHPISSINTVYGCLFCPQRRDSQVKALHQFLQPFIQHGERLLMLGDMNTTDREPAYQDLSAGLQDTHLLVGKGSGHSWGIRGLNQYWAFLRIDYMFVTPKVKPLNLDTDCTSRGSDHCVLIGKFST</sequence>
<dbReference type="Pfam" id="PF03372">
    <property type="entry name" value="Exo_endo_phos"/>
    <property type="match status" value="1"/>
</dbReference>
<protein>
    <submittedName>
        <fullName evidence="3">Endonuclease/exonuclease/phosphatase</fullName>
    </submittedName>
</protein>
<comment type="caution">
    <text evidence="3">The sequence shown here is derived from an EMBL/GenBank/DDBJ whole genome shotgun (WGS) entry which is preliminary data.</text>
</comment>
<dbReference type="Proteomes" id="UP000004508">
    <property type="component" value="Unassembled WGS sequence"/>
</dbReference>
<dbReference type="InterPro" id="IPR036691">
    <property type="entry name" value="Endo/exonu/phosph_ase_sf"/>
</dbReference>
<keyword evidence="1" id="KW-1133">Transmembrane helix</keyword>
<dbReference type="EMBL" id="ADVG01000002">
    <property type="protein sequence ID" value="EFH86045.1"/>
    <property type="molecule type" value="Genomic_DNA"/>
</dbReference>
<dbReference type="InParanoid" id="D6TRX2"/>
<keyword evidence="3" id="KW-0378">Hydrolase</keyword>
<dbReference type="InterPro" id="IPR005135">
    <property type="entry name" value="Endo/exonuclease/phosphatase"/>
</dbReference>
<feature type="transmembrane region" description="Helical" evidence="1">
    <location>
        <begin position="20"/>
        <end position="38"/>
    </location>
</feature>
<reference evidence="3 4" key="1">
    <citation type="journal article" date="2011" name="Stand. Genomic Sci.">
        <title>Non-contiguous finished genome sequence and contextual data of the filamentous soil bacterium Ktedonobacter racemifer type strain (SOSP1-21).</title>
        <authorList>
            <person name="Chang Y.J."/>
            <person name="Land M."/>
            <person name="Hauser L."/>
            <person name="Chertkov O."/>
            <person name="Del Rio T.G."/>
            <person name="Nolan M."/>
            <person name="Copeland A."/>
            <person name="Tice H."/>
            <person name="Cheng J.F."/>
            <person name="Lucas S."/>
            <person name="Han C."/>
            <person name="Goodwin L."/>
            <person name="Pitluck S."/>
            <person name="Ivanova N."/>
            <person name="Ovchinikova G."/>
            <person name="Pati A."/>
            <person name="Chen A."/>
            <person name="Palaniappan K."/>
            <person name="Mavromatis K."/>
            <person name="Liolios K."/>
            <person name="Brettin T."/>
            <person name="Fiebig A."/>
            <person name="Rohde M."/>
            <person name="Abt B."/>
            <person name="Goker M."/>
            <person name="Detter J.C."/>
            <person name="Woyke T."/>
            <person name="Bristow J."/>
            <person name="Eisen J.A."/>
            <person name="Markowitz V."/>
            <person name="Hugenholtz P."/>
            <person name="Kyrpides N.C."/>
            <person name="Klenk H.P."/>
            <person name="Lapidus A."/>
        </authorList>
    </citation>
    <scope>NUCLEOTIDE SEQUENCE [LARGE SCALE GENOMIC DNA]</scope>
    <source>
        <strain evidence="4">DSM 44963</strain>
    </source>
</reference>
<dbReference type="SUPFAM" id="SSF56219">
    <property type="entry name" value="DNase I-like"/>
    <property type="match status" value="1"/>
</dbReference>
<keyword evidence="3" id="KW-0269">Exonuclease</keyword>
<keyword evidence="3" id="KW-0255">Endonuclease</keyword>
<dbReference type="OrthoDB" id="145747at2"/>